<dbReference type="PANTHER" id="PTHR34563">
    <property type="entry name" value="BNACNNG33880D PROTEIN"/>
    <property type="match status" value="1"/>
</dbReference>
<dbReference type="PANTHER" id="PTHR34563:SF9">
    <property type="entry name" value="MADS-BOX DOMAIN-CONTAINING PROTEIN"/>
    <property type="match status" value="1"/>
</dbReference>
<accession>A0AAV5IEJ9</accession>
<protein>
    <recommendedName>
        <fullName evidence="3">Ribosomal protein L29</fullName>
    </recommendedName>
</protein>
<reference evidence="1 2" key="1">
    <citation type="journal article" date="2021" name="Commun. Biol.">
        <title>The genome of Shorea leprosula (Dipterocarpaceae) highlights the ecological relevance of drought in aseasonal tropical rainforests.</title>
        <authorList>
            <person name="Ng K.K.S."/>
            <person name="Kobayashi M.J."/>
            <person name="Fawcett J.A."/>
            <person name="Hatakeyama M."/>
            <person name="Paape T."/>
            <person name="Ng C.H."/>
            <person name="Ang C.C."/>
            <person name="Tnah L.H."/>
            <person name="Lee C.T."/>
            <person name="Nishiyama T."/>
            <person name="Sese J."/>
            <person name="O'Brien M.J."/>
            <person name="Copetti D."/>
            <person name="Mohd Noor M.I."/>
            <person name="Ong R.C."/>
            <person name="Putra M."/>
            <person name="Sireger I.Z."/>
            <person name="Indrioko S."/>
            <person name="Kosugi Y."/>
            <person name="Izuno A."/>
            <person name="Isagi Y."/>
            <person name="Lee S.L."/>
            <person name="Shimizu K.K."/>
        </authorList>
    </citation>
    <scope>NUCLEOTIDE SEQUENCE [LARGE SCALE GENOMIC DNA]</scope>
    <source>
        <strain evidence="1">214</strain>
    </source>
</reference>
<dbReference type="EMBL" id="BPVZ01000011">
    <property type="protein sequence ID" value="GKU97505.1"/>
    <property type="molecule type" value="Genomic_DNA"/>
</dbReference>
<dbReference type="Proteomes" id="UP001054252">
    <property type="component" value="Unassembled WGS sequence"/>
</dbReference>
<gene>
    <name evidence="1" type="ORF">SLEP1_g10647</name>
</gene>
<evidence type="ECO:0000313" key="1">
    <source>
        <dbReference type="EMBL" id="GKU97505.1"/>
    </source>
</evidence>
<dbReference type="AlphaFoldDB" id="A0AAV5IEJ9"/>
<evidence type="ECO:0008006" key="3">
    <source>
        <dbReference type="Google" id="ProtNLM"/>
    </source>
</evidence>
<sequence>MAVIARLDRLVVSLKSKLKSLKVKKPYHKIEKTDSMRVEIKSRKAIKIIEQTLKIADSPKSKTYAF</sequence>
<keyword evidence="2" id="KW-1185">Reference proteome</keyword>
<proteinExistence type="predicted"/>
<evidence type="ECO:0000313" key="2">
    <source>
        <dbReference type="Proteomes" id="UP001054252"/>
    </source>
</evidence>
<name>A0AAV5IEJ9_9ROSI</name>
<comment type="caution">
    <text evidence="1">The sequence shown here is derived from an EMBL/GenBank/DDBJ whole genome shotgun (WGS) entry which is preliminary data.</text>
</comment>
<organism evidence="1 2">
    <name type="scientific">Rubroshorea leprosula</name>
    <dbReference type="NCBI Taxonomy" id="152421"/>
    <lineage>
        <taxon>Eukaryota</taxon>
        <taxon>Viridiplantae</taxon>
        <taxon>Streptophyta</taxon>
        <taxon>Embryophyta</taxon>
        <taxon>Tracheophyta</taxon>
        <taxon>Spermatophyta</taxon>
        <taxon>Magnoliopsida</taxon>
        <taxon>eudicotyledons</taxon>
        <taxon>Gunneridae</taxon>
        <taxon>Pentapetalae</taxon>
        <taxon>rosids</taxon>
        <taxon>malvids</taxon>
        <taxon>Malvales</taxon>
        <taxon>Dipterocarpaceae</taxon>
        <taxon>Rubroshorea</taxon>
    </lineage>
</organism>